<keyword evidence="9" id="KW-1185">Reference proteome</keyword>
<dbReference type="FunFam" id="1.20.990.10:FF:000007">
    <property type="entry name" value="Methionine synthase reductase"/>
    <property type="match status" value="1"/>
</dbReference>
<dbReference type="GO" id="GO:0030586">
    <property type="term" value="F:[methionine synthase] reductase (NADPH) activity"/>
    <property type="evidence" value="ECO:0007669"/>
    <property type="project" value="UniProtKB-EC"/>
</dbReference>
<dbReference type="SUPFAM" id="SSF63380">
    <property type="entry name" value="Riboflavin synthase domain-like"/>
    <property type="match status" value="1"/>
</dbReference>
<dbReference type="InterPro" id="IPR003097">
    <property type="entry name" value="CysJ-like_FAD-binding"/>
</dbReference>
<dbReference type="PANTHER" id="PTHR19384:SF84">
    <property type="entry name" value="METHIONINE SYNTHASE REDUCTASE"/>
    <property type="match status" value="1"/>
</dbReference>
<evidence type="ECO:0000313" key="8">
    <source>
        <dbReference type="EMBL" id="VDK75330.1"/>
    </source>
</evidence>
<dbReference type="Gene3D" id="1.20.990.10">
    <property type="entry name" value="NADPH-cytochrome p450 Reductase, Chain A, domain 3"/>
    <property type="match status" value="1"/>
</dbReference>
<dbReference type="PROSITE" id="PS51384">
    <property type="entry name" value="FAD_FR"/>
    <property type="match status" value="1"/>
</dbReference>
<proteinExistence type="predicted"/>
<dbReference type="SUPFAM" id="SSF52343">
    <property type="entry name" value="Ferredoxin reductase-like, C-terminal NADP-linked domain"/>
    <property type="match status" value="1"/>
</dbReference>
<evidence type="ECO:0000256" key="6">
    <source>
        <dbReference type="ARBA" id="ARBA00040659"/>
    </source>
</evidence>
<protein>
    <recommendedName>
        <fullName evidence="6">Methionine synthase reductase</fullName>
        <ecNumber evidence="5">1.16.1.8</ecNumber>
    </recommendedName>
</protein>
<name>A0A3P6T792_LITSI</name>
<keyword evidence="3" id="KW-0274">FAD</keyword>
<feature type="domain" description="FAD-binding FR-type" evidence="7">
    <location>
        <begin position="98"/>
        <end position="339"/>
    </location>
</feature>
<dbReference type="EC" id="1.16.1.8" evidence="5"/>
<dbReference type="Gene3D" id="2.40.30.10">
    <property type="entry name" value="Translation factors"/>
    <property type="match status" value="1"/>
</dbReference>
<dbReference type="GO" id="GO:0050667">
    <property type="term" value="P:homocysteine metabolic process"/>
    <property type="evidence" value="ECO:0007669"/>
    <property type="project" value="TreeGrafter"/>
</dbReference>
<dbReference type="GO" id="GO:0010181">
    <property type="term" value="F:FMN binding"/>
    <property type="evidence" value="ECO:0007669"/>
    <property type="project" value="TreeGrafter"/>
</dbReference>
<evidence type="ECO:0000256" key="5">
    <source>
        <dbReference type="ARBA" id="ARBA00039088"/>
    </source>
</evidence>
<dbReference type="EMBL" id="UYRX01000141">
    <property type="protein sequence ID" value="VDK75330.1"/>
    <property type="molecule type" value="Genomic_DNA"/>
</dbReference>
<dbReference type="InterPro" id="IPR017927">
    <property type="entry name" value="FAD-bd_FR_type"/>
</dbReference>
<dbReference type="Proteomes" id="UP000277928">
    <property type="component" value="Unassembled WGS sequence"/>
</dbReference>
<sequence length="459" mass="52268">MPSGGDVMDACGSQNLCFEKGENCEEDLSEALKSLKIHSPKWPEDICLVRGAQKLQDDSQLRVPVPKDSYLTCEITSEKFNAVDLPWQNGCNVTGATNQSYQGSVVSVSSLTSLAAQKPKQEIVVDLEHDAEIIYEPGDAFYFAVPNAQEEVDFILKRIGLLESADRKLVVSVKAENVAVPPYIPKSSTLRYIFTWCLDIRRSPGRPLLRVLAECTENPREKRRILELCSAQGVEEFGKFVRQAGLSLVDFLLNFPSCRPAVERLIELLPRLLPRPYSVSCIRELWGKRLRFIFSLVRFNATEGRRFNRFGLSSGWLTMLKEGQKVMMFLKEPSRFRLPPPMHCSVDLVRTPLIMVCTGTALAPFLSFLEKLNYLGAEKYRVRRELYFGFRNIKDDCIHYDDIVQSVDRNILSHISLCESQPCNSAIADKNEFLNKSKEDAESFLKELRKNDQYVEDVW</sequence>
<dbReference type="STRING" id="42156.A0A3P6T792"/>
<accession>A0A3P6T792</accession>
<dbReference type="Gene3D" id="3.40.50.80">
    <property type="entry name" value="Nucleotide-binding domain of ferredoxin-NADP reductase (FNR) module"/>
    <property type="match status" value="1"/>
</dbReference>
<gene>
    <name evidence="8" type="ORF">NLS_LOCUS2864</name>
</gene>
<dbReference type="OMA" id="LPWQNGC"/>
<dbReference type="AlphaFoldDB" id="A0A3P6T792"/>
<dbReference type="PANTHER" id="PTHR19384">
    <property type="entry name" value="NITRIC OXIDE SYNTHASE-RELATED"/>
    <property type="match status" value="1"/>
</dbReference>
<keyword evidence="2" id="KW-0285">Flavoprotein</keyword>
<organism evidence="8 9">
    <name type="scientific">Litomosoides sigmodontis</name>
    <name type="common">Filarial nematode worm</name>
    <dbReference type="NCBI Taxonomy" id="42156"/>
    <lineage>
        <taxon>Eukaryota</taxon>
        <taxon>Metazoa</taxon>
        <taxon>Ecdysozoa</taxon>
        <taxon>Nematoda</taxon>
        <taxon>Chromadorea</taxon>
        <taxon>Rhabditida</taxon>
        <taxon>Spirurina</taxon>
        <taxon>Spiruromorpha</taxon>
        <taxon>Filarioidea</taxon>
        <taxon>Onchocercidae</taxon>
        <taxon>Litomosoides</taxon>
    </lineage>
</organism>
<keyword evidence="4" id="KW-0560">Oxidoreductase</keyword>
<evidence type="ECO:0000256" key="3">
    <source>
        <dbReference type="ARBA" id="ARBA00022827"/>
    </source>
</evidence>
<dbReference type="Pfam" id="PF00667">
    <property type="entry name" value="FAD_binding_1"/>
    <property type="match status" value="1"/>
</dbReference>
<evidence type="ECO:0000256" key="1">
    <source>
        <dbReference type="ARBA" id="ARBA00001974"/>
    </source>
</evidence>
<evidence type="ECO:0000259" key="7">
    <source>
        <dbReference type="PROSITE" id="PS51384"/>
    </source>
</evidence>
<dbReference type="OrthoDB" id="1856718at2759"/>
<dbReference type="GO" id="GO:0009086">
    <property type="term" value="P:methionine biosynthetic process"/>
    <property type="evidence" value="ECO:0007669"/>
    <property type="project" value="TreeGrafter"/>
</dbReference>
<reference evidence="8 9" key="1">
    <citation type="submission" date="2018-08" db="EMBL/GenBank/DDBJ databases">
        <authorList>
            <person name="Laetsch R D."/>
            <person name="Stevens L."/>
            <person name="Kumar S."/>
            <person name="Blaxter L. M."/>
        </authorList>
    </citation>
    <scope>NUCLEOTIDE SEQUENCE [LARGE SCALE GENOMIC DNA]</scope>
</reference>
<dbReference type="InterPro" id="IPR023173">
    <property type="entry name" value="NADPH_Cyt_P450_Rdtase_alpha"/>
</dbReference>
<dbReference type="InterPro" id="IPR039261">
    <property type="entry name" value="FNR_nucleotide-bd"/>
</dbReference>
<evidence type="ECO:0000313" key="9">
    <source>
        <dbReference type="Proteomes" id="UP000277928"/>
    </source>
</evidence>
<dbReference type="InterPro" id="IPR017938">
    <property type="entry name" value="Riboflavin_synthase-like_b-brl"/>
</dbReference>
<comment type="cofactor">
    <cofactor evidence="1">
        <name>FAD</name>
        <dbReference type="ChEBI" id="CHEBI:57692"/>
    </cofactor>
</comment>
<evidence type="ECO:0000256" key="2">
    <source>
        <dbReference type="ARBA" id="ARBA00022630"/>
    </source>
</evidence>
<dbReference type="GO" id="GO:0005829">
    <property type="term" value="C:cytosol"/>
    <property type="evidence" value="ECO:0007669"/>
    <property type="project" value="TreeGrafter"/>
</dbReference>
<dbReference type="GO" id="GO:0050660">
    <property type="term" value="F:flavin adenine dinucleotide binding"/>
    <property type="evidence" value="ECO:0007669"/>
    <property type="project" value="TreeGrafter"/>
</dbReference>
<evidence type="ECO:0000256" key="4">
    <source>
        <dbReference type="ARBA" id="ARBA00023002"/>
    </source>
</evidence>